<dbReference type="GeneTree" id="ENSGT00940000160145"/>
<dbReference type="CDD" id="cd14031">
    <property type="entry name" value="STKc_WNK3"/>
    <property type="match status" value="1"/>
</dbReference>
<dbReference type="InterPro" id="IPR050588">
    <property type="entry name" value="WNK_Ser-Thr_kinase"/>
</dbReference>
<feature type="compositionally biased region" description="Basic and acidic residues" evidence="18">
    <location>
        <begin position="14"/>
        <end position="23"/>
    </location>
</feature>
<evidence type="ECO:0000256" key="8">
    <source>
        <dbReference type="ARBA" id="ARBA00022741"/>
    </source>
</evidence>
<dbReference type="GO" id="GO:1904062">
    <property type="term" value="P:regulation of monoatomic cation transmembrane transport"/>
    <property type="evidence" value="ECO:0007669"/>
    <property type="project" value="UniProtKB-ARBA"/>
</dbReference>
<dbReference type="STRING" id="32507.ENSNBRP00000019856"/>
<keyword evidence="21" id="KW-1185">Reference proteome</keyword>
<evidence type="ECO:0000256" key="11">
    <source>
        <dbReference type="ARBA" id="ARBA00022843"/>
    </source>
</evidence>
<evidence type="ECO:0000256" key="18">
    <source>
        <dbReference type="SAM" id="MobiDB-lite"/>
    </source>
</evidence>
<dbReference type="Bgee" id="ENSNBRG00000015252">
    <property type="expression patterns" value="Expressed in testis and 4 other cell types or tissues"/>
</dbReference>
<comment type="catalytic activity">
    <reaction evidence="13">
        <text>L-seryl-[protein] + ATP = O-phospho-L-seryl-[protein] + ADP + H(+)</text>
        <dbReference type="Rhea" id="RHEA:17989"/>
        <dbReference type="Rhea" id="RHEA-COMP:9863"/>
        <dbReference type="Rhea" id="RHEA-COMP:11604"/>
        <dbReference type="ChEBI" id="CHEBI:15378"/>
        <dbReference type="ChEBI" id="CHEBI:29999"/>
        <dbReference type="ChEBI" id="CHEBI:30616"/>
        <dbReference type="ChEBI" id="CHEBI:83421"/>
        <dbReference type="ChEBI" id="CHEBI:456216"/>
        <dbReference type="EC" id="2.7.11.1"/>
    </reaction>
</comment>
<feature type="compositionally biased region" description="Pro residues" evidence="18">
    <location>
        <begin position="1325"/>
        <end position="1334"/>
    </location>
</feature>
<feature type="region of interest" description="Disordered" evidence="18">
    <location>
        <begin position="1170"/>
        <end position="1271"/>
    </location>
</feature>
<dbReference type="FunFam" id="1.10.510.10:FF:000006">
    <property type="entry name" value="Serine/threonine-protein kinase WNK1 isoform 2"/>
    <property type="match status" value="1"/>
</dbReference>
<evidence type="ECO:0000256" key="14">
    <source>
        <dbReference type="ARBA" id="ARBA00063874"/>
    </source>
</evidence>
<dbReference type="Gene3D" id="1.10.510.10">
    <property type="entry name" value="Transferase(Phosphotransferase) domain 1"/>
    <property type="match status" value="1"/>
</dbReference>
<feature type="compositionally biased region" description="Basic and acidic residues" evidence="18">
    <location>
        <begin position="1230"/>
        <end position="1240"/>
    </location>
</feature>
<dbReference type="InterPro" id="IPR008271">
    <property type="entry name" value="Ser/Thr_kinase_AS"/>
</dbReference>
<dbReference type="InterPro" id="IPR056865">
    <property type="entry name" value="CCTL2_WNK"/>
</dbReference>
<evidence type="ECO:0000256" key="9">
    <source>
        <dbReference type="ARBA" id="ARBA00022777"/>
    </source>
</evidence>
<proteinExistence type="predicted"/>
<dbReference type="Proteomes" id="UP000261580">
    <property type="component" value="Unassembled WGS sequence"/>
</dbReference>
<feature type="compositionally biased region" description="Low complexity" evidence="18">
    <location>
        <begin position="1250"/>
        <end position="1260"/>
    </location>
</feature>
<keyword evidence="9" id="KW-0418">Kinase</keyword>
<keyword evidence="10" id="KW-0067">ATP-binding</keyword>
<reference evidence="20" key="2">
    <citation type="submission" date="2025-09" db="UniProtKB">
        <authorList>
            <consortium name="Ensembl"/>
        </authorList>
    </citation>
    <scope>IDENTIFICATION</scope>
</reference>
<dbReference type="GO" id="GO:0005524">
    <property type="term" value="F:ATP binding"/>
    <property type="evidence" value="ECO:0007669"/>
    <property type="project" value="UniProtKB-KW"/>
</dbReference>
<dbReference type="PROSITE" id="PS50011">
    <property type="entry name" value="PROTEIN_KINASE_DOM"/>
    <property type="match status" value="1"/>
</dbReference>
<feature type="region of interest" description="Disordered" evidence="18">
    <location>
        <begin position="1493"/>
        <end position="1541"/>
    </location>
</feature>
<feature type="compositionally biased region" description="Low complexity" evidence="18">
    <location>
        <begin position="1504"/>
        <end position="1523"/>
    </location>
</feature>
<feature type="compositionally biased region" description="Low complexity" evidence="18">
    <location>
        <begin position="826"/>
        <end position="851"/>
    </location>
</feature>
<dbReference type="FunFam" id="3.10.20.90:FF:000007">
    <property type="entry name" value="Serine/threonine-protein kinase WNK1 isoform 1"/>
    <property type="match status" value="1"/>
</dbReference>
<dbReference type="SMART" id="SM00220">
    <property type="entry name" value="S_TKc"/>
    <property type="match status" value="1"/>
</dbReference>
<feature type="compositionally biased region" description="Basic and acidic residues" evidence="18">
    <location>
        <begin position="997"/>
        <end position="1009"/>
    </location>
</feature>
<keyword evidence="5" id="KW-0723">Serine/threonine-protein kinase</keyword>
<evidence type="ECO:0000256" key="10">
    <source>
        <dbReference type="ARBA" id="ARBA00022840"/>
    </source>
</evidence>
<comment type="subcellular location">
    <subcellularLocation>
        <location evidence="2">Cytoplasm</location>
    </subcellularLocation>
</comment>
<evidence type="ECO:0000256" key="13">
    <source>
        <dbReference type="ARBA" id="ARBA00048679"/>
    </source>
</evidence>
<feature type="region of interest" description="Disordered" evidence="18">
    <location>
        <begin position="1314"/>
        <end position="1358"/>
    </location>
</feature>
<evidence type="ECO:0000256" key="16">
    <source>
        <dbReference type="ARBA" id="ARBA00080935"/>
    </source>
</evidence>
<evidence type="ECO:0000256" key="6">
    <source>
        <dbReference type="ARBA" id="ARBA00022553"/>
    </source>
</evidence>
<dbReference type="Gene3D" id="3.30.200.20">
    <property type="entry name" value="Phosphorylase Kinase, domain 1"/>
    <property type="match status" value="1"/>
</dbReference>
<feature type="compositionally biased region" description="Low complexity" evidence="18">
    <location>
        <begin position="880"/>
        <end position="915"/>
    </location>
</feature>
<feature type="region of interest" description="Disordered" evidence="18">
    <location>
        <begin position="1"/>
        <end position="68"/>
    </location>
</feature>
<dbReference type="Pfam" id="PF00069">
    <property type="entry name" value="Pkinase"/>
    <property type="match status" value="1"/>
</dbReference>
<keyword evidence="8" id="KW-0547">Nucleotide-binding</keyword>
<accession>A0A3Q4HD97</accession>
<feature type="region of interest" description="Disordered" evidence="18">
    <location>
        <begin position="874"/>
        <end position="954"/>
    </location>
</feature>
<name>A0A3Q4HD97_NEOBR</name>
<feature type="region of interest" description="Disordered" evidence="18">
    <location>
        <begin position="766"/>
        <end position="799"/>
    </location>
</feature>
<keyword evidence="7" id="KW-0808">Transferase</keyword>
<feature type="region of interest" description="Disordered" evidence="18">
    <location>
        <begin position="1030"/>
        <end position="1079"/>
    </location>
</feature>
<feature type="region of interest" description="Disordered" evidence="18">
    <location>
        <begin position="971"/>
        <end position="1016"/>
    </location>
</feature>
<dbReference type="InterPro" id="IPR024678">
    <property type="entry name" value="Kinase_OSR1/WNK_CCT"/>
</dbReference>
<evidence type="ECO:0000256" key="1">
    <source>
        <dbReference type="ARBA" id="ARBA00001946"/>
    </source>
</evidence>
<dbReference type="Ensembl" id="ENSNBRT00000020379.1">
    <property type="protein sequence ID" value="ENSNBRP00000019856.1"/>
    <property type="gene ID" value="ENSNBRG00000015252.1"/>
</dbReference>
<dbReference type="EC" id="2.7.11.1" evidence="3"/>
<keyword evidence="6" id="KW-0597">Phosphoprotein</keyword>
<dbReference type="GO" id="GO:0006884">
    <property type="term" value="P:cell volume homeostasis"/>
    <property type="evidence" value="ECO:0007669"/>
    <property type="project" value="UniProtKB-ARBA"/>
</dbReference>
<reference evidence="20" key="1">
    <citation type="submission" date="2025-08" db="UniProtKB">
        <authorList>
            <consortium name="Ensembl"/>
        </authorList>
    </citation>
    <scope>IDENTIFICATION</scope>
</reference>
<dbReference type="FunFam" id="3.30.200.20:FF:000494">
    <property type="entry name" value="serine/threonine-protein kinase WNK2 isoform X2"/>
    <property type="match status" value="1"/>
</dbReference>
<evidence type="ECO:0000256" key="4">
    <source>
        <dbReference type="ARBA" id="ARBA00022490"/>
    </source>
</evidence>
<feature type="region of interest" description="Disordered" evidence="18">
    <location>
        <begin position="452"/>
        <end position="485"/>
    </location>
</feature>
<keyword evidence="4" id="KW-0963">Cytoplasm</keyword>
<feature type="compositionally biased region" description="Acidic residues" evidence="18">
    <location>
        <begin position="1261"/>
        <end position="1271"/>
    </location>
</feature>
<dbReference type="GO" id="GO:0004674">
    <property type="term" value="F:protein serine/threonine kinase activity"/>
    <property type="evidence" value="ECO:0007669"/>
    <property type="project" value="UniProtKB-KW"/>
</dbReference>
<evidence type="ECO:0000256" key="5">
    <source>
        <dbReference type="ARBA" id="ARBA00022527"/>
    </source>
</evidence>
<dbReference type="InterPro" id="IPR000719">
    <property type="entry name" value="Prot_kinase_dom"/>
</dbReference>
<evidence type="ECO:0000256" key="17">
    <source>
        <dbReference type="ARBA" id="ARBA00083534"/>
    </source>
</evidence>
<feature type="compositionally biased region" description="Basic residues" evidence="18">
    <location>
        <begin position="1337"/>
        <end position="1351"/>
    </location>
</feature>
<evidence type="ECO:0000313" key="21">
    <source>
        <dbReference type="Proteomes" id="UP000261580"/>
    </source>
</evidence>
<comment type="subunit">
    <text evidence="14">Interacts with WNK1 and WNK4.</text>
</comment>
<evidence type="ECO:0000256" key="15">
    <source>
        <dbReference type="ARBA" id="ARBA00071800"/>
    </source>
</evidence>
<dbReference type="SUPFAM" id="SSF56112">
    <property type="entry name" value="Protein kinase-like (PK-like)"/>
    <property type="match status" value="1"/>
</dbReference>
<evidence type="ECO:0000256" key="12">
    <source>
        <dbReference type="ARBA" id="ARBA00047899"/>
    </source>
</evidence>
<evidence type="ECO:0000313" key="20">
    <source>
        <dbReference type="Ensembl" id="ENSNBRP00000019856.1"/>
    </source>
</evidence>
<evidence type="ECO:0000259" key="19">
    <source>
        <dbReference type="PROSITE" id="PS50011"/>
    </source>
</evidence>
<feature type="compositionally biased region" description="Polar residues" evidence="18">
    <location>
        <begin position="772"/>
        <end position="784"/>
    </location>
</feature>
<organism evidence="20 21">
    <name type="scientific">Neolamprologus brichardi</name>
    <name type="common">Fairy cichlid</name>
    <name type="synonym">Lamprologus brichardi</name>
    <dbReference type="NCBI Taxonomy" id="32507"/>
    <lineage>
        <taxon>Eukaryota</taxon>
        <taxon>Metazoa</taxon>
        <taxon>Chordata</taxon>
        <taxon>Craniata</taxon>
        <taxon>Vertebrata</taxon>
        <taxon>Euteleostomi</taxon>
        <taxon>Actinopterygii</taxon>
        <taxon>Neopterygii</taxon>
        <taxon>Teleostei</taxon>
        <taxon>Neoteleostei</taxon>
        <taxon>Acanthomorphata</taxon>
        <taxon>Ovalentaria</taxon>
        <taxon>Cichlomorphae</taxon>
        <taxon>Cichliformes</taxon>
        <taxon>Cichlidae</taxon>
        <taxon>African cichlids</taxon>
        <taxon>Pseudocrenilabrinae</taxon>
        <taxon>Lamprologini</taxon>
        <taxon>Neolamprologus</taxon>
    </lineage>
</organism>
<dbReference type="Gene3D" id="3.10.20.90">
    <property type="entry name" value="Phosphatidylinositol 3-kinase Catalytic Subunit, Chain A, domain 1"/>
    <property type="match status" value="2"/>
</dbReference>
<evidence type="ECO:0000256" key="2">
    <source>
        <dbReference type="ARBA" id="ARBA00004496"/>
    </source>
</evidence>
<dbReference type="Pfam" id="PF12202">
    <property type="entry name" value="OSR1_C"/>
    <property type="match status" value="1"/>
</dbReference>
<protein>
    <recommendedName>
        <fullName evidence="15">Serine/threonine-protein kinase WNK3</fullName>
        <ecNumber evidence="3">2.7.11.1</ecNumber>
    </recommendedName>
    <alternativeName>
        <fullName evidence="16">Protein kinase lysine-deficient 3</fullName>
    </alternativeName>
    <alternativeName>
        <fullName evidence="17">Protein kinase with no lysine 3</fullName>
    </alternativeName>
</protein>
<keyword evidence="11" id="KW-0832">Ubl conjugation</keyword>
<comment type="catalytic activity">
    <reaction evidence="12">
        <text>L-threonyl-[protein] + ATP = O-phospho-L-threonyl-[protein] + ADP + H(+)</text>
        <dbReference type="Rhea" id="RHEA:46608"/>
        <dbReference type="Rhea" id="RHEA-COMP:11060"/>
        <dbReference type="Rhea" id="RHEA-COMP:11605"/>
        <dbReference type="ChEBI" id="CHEBI:15378"/>
        <dbReference type="ChEBI" id="CHEBI:30013"/>
        <dbReference type="ChEBI" id="CHEBI:30616"/>
        <dbReference type="ChEBI" id="CHEBI:61977"/>
        <dbReference type="ChEBI" id="CHEBI:456216"/>
        <dbReference type="EC" id="2.7.11.1"/>
    </reaction>
</comment>
<feature type="compositionally biased region" description="Low complexity" evidence="18">
    <location>
        <begin position="973"/>
        <end position="995"/>
    </location>
</feature>
<feature type="region of interest" description="Disordered" evidence="18">
    <location>
        <begin position="580"/>
        <end position="599"/>
    </location>
</feature>
<evidence type="ECO:0000256" key="3">
    <source>
        <dbReference type="ARBA" id="ARBA00012513"/>
    </source>
</evidence>
<dbReference type="FunFam" id="3.10.20.90:FF:000166">
    <property type="entry name" value="serine/threonine-protein kinase WNK3 isoform X1"/>
    <property type="match status" value="1"/>
</dbReference>
<feature type="compositionally biased region" description="Polar residues" evidence="18">
    <location>
        <begin position="1046"/>
        <end position="1058"/>
    </location>
</feature>
<feature type="compositionally biased region" description="Gly residues" evidence="18">
    <location>
        <begin position="465"/>
        <end position="475"/>
    </location>
</feature>
<dbReference type="GO" id="GO:0005737">
    <property type="term" value="C:cytoplasm"/>
    <property type="evidence" value="ECO:0007669"/>
    <property type="project" value="UniProtKB-SubCell"/>
</dbReference>
<feature type="region of interest" description="Disordered" evidence="18">
    <location>
        <begin position="826"/>
        <end position="861"/>
    </location>
</feature>
<feature type="domain" description="Protein kinase" evidence="19">
    <location>
        <begin position="76"/>
        <end position="334"/>
    </location>
</feature>
<dbReference type="PANTHER" id="PTHR13902">
    <property type="entry name" value="SERINE/THREONINE-PROTEIN KINASE WNK WITH NO LYSINE -RELATED"/>
    <property type="match status" value="1"/>
</dbReference>
<dbReference type="Pfam" id="PF24889">
    <property type="entry name" value="CCTL2_WNK"/>
    <property type="match status" value="1"/>
</dbReference>
<dbReference type="InterPro" id="IPR011009">
    <property type="entry name" value="Kinase-like_dom_sf"/>
</dbReference>
<dbReference type="PROSITE" id="PS00108">
    <property type="entry name" value="PROTEIN_KINASE_ST"/>
    <property type="match status" value="1"/>
</dbReference>
<sequence length="1591" mass="175689">MATDPGEPAGTEDSSEKPDGQKEEDPEPISFSTPSLPIDTDAPSSAPVPRGKERDREQEEEAEMKAVATSPGGRFLKFDIELGRGAFKTVYKGLDTETWVEVAWCELQDRKLTKAEQQRFKEEAEMLKGLQHPNIVRFYDSWESVLRGKKCIVLVTELMTSGTLKTYLKRFKVMKPKVLRSWCRQILKGLHFLHTRTPPIVHRDLKCDNIFITGPTGSVKIGDLGLATLMRTSFAKSVIGTPEFMAPEMYEEHYDESVDVYAFGMCMLEMATSEYPYSECQNAAQIYRKVTSGIKPASFDKVNDPEIKEIIEGCIRQNKSQRLSIRDLLNHAFFGEDTGVRVELAEEDTGIQDCLALRIWVEDPKKLKGKHKDNEAIEFSYDLENDSAEEVALEMVKSGFFHESDAKVVGKSIRDRVNLIKKSRERRQQQVLQQQGFEERRDSTLTSYTFTHPSYPSSLVQGAAGHTGDGGGGGVQESEELPEVDQHVRQQNIFSGATLNMPGTVCSLSQVTSQPIQAHPLTTTFTQPQPLHGQVPKADVQMMGQQSQTTVQPPGAVASIPSQIQHETLIQQNAQMPALTQPQIQQQTQGQQASQLHAQSAAGPLTSQYVPHPTQQYPYFFIIEFIHLYTLKIYNTISNLHDTFRSIPASGEDPLQLLANGKLEKLKSQRRASSQKSEKHQFQLSMLQVSGSGDNMVDCQLETHSNKMVTFKFDIEGDAPEDIADYMVEEDFVLDVEKETFVEELRAIVKKAHEILQTHSEVLSTIRHRDSLSSQGATTPSPTAETRIPQSPKREKGEHSRSQCYYFGLLTWPIWPHNKNLTPYSTASVPTSMSPSATAAPAHHTAPETRPGPASVPVTTPTGLISLQFPLQKQSSLQMSESEVSTGETSVTEDTGSYSAPFHPSSDSSLPPLHLGTADTPLPTFSHVMTPSPVQPSSVAESDSEGPPKIEFVDNRIKTLDEKLRNLLYQEYSNTSPQSSSSTTSSTTSRSSSTSPDPEREGGGEKASKEVPNSMELDPVEQQLGPRLLTTSVSSSPPTPLLPPNQDDSAVPSHSDTSAIGDASWPPNQQPIPLRHGQQQHNAGGGYFGLNLTCPSIRNPVSKKSWTRKFKNWACKLRHSASLFKKPRVQQGSVLLGSKRTRERARAREREWDVGPWSKQAMTISHIINHQVTPVPQTSPPKDRPSGHGGTHRKVGRFSVTQTETKKDDRQTDSSPVSPDLVRERRKSRAKEGDKEESKRTPSMAHAARGPGHSHSPLGSSDDDDESELEDEDLRKELHKLREKHIKEVVSLQAQQNRELQELYRQLRSLKDQRQSLPASLSRTPPLPAAPPALSPRRPRPTKTKFRPRPHSHVDNNGVTHHTIINVSWCHNESPCFSTDHSPLRKSTFTDELHKLVDNWTKETVSTTPPKPSLNQIKQIQQVQELGGWSQGTEVGLHMKSVVGISGPPPQTHMAQVPQMQQSLHLHQSLPLQQISYPQSQLCQQIPQPLMQTPMQSQSLSQTPPIAQPQSQPLLPSQMPTSPVSTATSLLPGSGTAAPTDSAAAAAAGGAFCSCSSPSSTCSSSCSTAALPTSAKIHQTPPTSTLPLGQK</sequence>
<feature type="compositionally biased region" description="Polar residues" evidence="18">
    <location>
        <begin position="1493"/>
        <end position="1503"/>
    </location>
</feature>
<evidence type="ECO:0000256" key="7">
    <source>
        <dbReference type="ARBA" id="ARBA00022679"/>
    </source>
</evidence>
<comment type="cofactor">
    <cofactor evidence="1">
        <name>Mg(2+)</name>
        <dbReference type="ChEBI" id="CHEBI:18420"/>
    </cofactor>
</comment>